<gene>
    <name evidence="4" type="ORF">JF888_12955</name>
</gene>
<keyword evidence="2" id="KW-0808">Transferase</keyword>
<name>A0A934KIF3_9BACT</name>
<protein>
    <submittedName>
        <fullName evidence="4">Class I SAM-dependent methyltransferase</fullName>
    </submittedName>
</protein>
<evidence type="ECO:0000256" key="1">
    <source>
        <dbReference type="ARBA" id="ARBA00022603"/>
    </source>
</evidence>
<dbReference type="CDD" id="cd02440">
    <property type="entry name" value="AdoMet_MTases"/>
    <property type="match status" value="1"/>
</dbReference>
<dbReference type="SUPFAM" id="SSF53335">
    <property type="entry name" value="S-adenosyl-L-methionine-dependent methyltransferases"/>
    <property type="match status" value="1"/>
</dbReference>
<evidence type="ECO:0000313" key="4">
    <source>
        <dbReference type="EMBL" id="MBJ7604082.1"/>
    </source>
</evidence>
<dbReference type="RefSeq" id="WP_338181119.1">
    <property type="nucleotide sequence ID" value="NZ_JAEKNQ010000051.1"/>
</dbReference>
<proteinExistence type="predicted"/>
<organism evidence="4 5">
    <name type="scientific">Candidatus Dormiibacter inghamiae</name>
    <dbReference type="NCBI Taxonomy" id="3127013"/>
    <lineage>
        <taxon>Bacteria</taxon>
        <taxon>Bacillati</taxon>
        <taxon>Candidatus Dormiibacterota</taxon>
        <taxon>Candidatus Dormibacteria</taxon>
        <taxon>Candidatus Dormibacterales</taxon>
        <taxon>Candidatus Dormibacteraceae</taxon>
        <taxon>Candidatus Dormiibacter</taxon>
    </lineage>
</organism>
<evidence type="ECO:0000313" key="5">
    <source>
        <dbReference type="Proteomes" id="UP000620075"/>
    </source>
</evidence>
<dbReference type="EMBL" id="JAEKNQ010000051">
    <property type="protein sequence ID" value="MBJ7604082.1"/>
    <property type="molecule type" value="Genomic_DNA"/>
</dbReference>
<dbReference type="Gene3D" id="3.40.50.150">
    <property type="entry name" value="Vaccinia Virus protein VP39"/>
    <property type="match status" value="1"/>
</dbReference>
<feature type="domain" description="Methyltransferase" evidence="3">
    <location>
        <begin position="54"/>
        <end position="148"/>
    </location>
</feature>
<dbReference type="GO" id="GO:0008168">
    <property type="term" value="F:methyltransferase activity"/>
    <property type="evidence" value="ECO:0007669"/>
    <property type="project" value="UniProtKB-KW"/>
</dbReference>
<dbReference type="PANTHER" id="PTHR43861:SF1">
    <property type="entry name" value="TRANS-ACONITATE 2-METHYLTRANSFERASE"/>
    <property type="match status" value="1"/>
</dbReference>
<accession>A0A934KIF3</accession>
<dbReference type="GO" id="GO:0032259">
    <property type="term" value="P:methylation"/>
    <property type="evidence" value="ECO:0007669"/>
    <property type="project" value="UniProtKB-KW"/>
</dbReference>
<dbReference type="Proteomes" id="UP000620075">
    <property type="component" value="Unassembled WGS sequence"/>
</dbReference>
<reference evidence="4 5" key="1">
    <citation type="submission" date="2020-10" db="EMBL/GenBank/DDBJ databases">
        <title>Ca. Dormibacterota MAGs.</title>
        <authorList>
            <person name="Montgomery K."/>
        </authorList>
    </citation>
    <scope>NUCLEOTIDE SEQUENCE [LARGE SCALE GENOMIC DNA]</scope>
    <source>
        <strain evidence="4">SC8811_S16_3</strain>
    </source>
</reference>
<evidence type="ECO:0000259" key="3">
    <source>
        <dbReference type="Pfam" id="PF13649"/>
    </source>
</evidence>
<evidence type="ECO:0000256" key="2">
    <source>
        <dbReference type="ARBA" id="ARBA00022679"/>
    </source>
</evidence>
<dbReference type="AlphaFoldDB" id="A0A934KIF3"/>
<dbReference type="InterPro" id="IPR041698">
    <property type="entry name" value="Methyltransf_25"/>
</dbReference>
<sequence>MVRPWLIDELAYSGPEHRDPAFIAGYDRKQGNHDPSEDLAVLRAQGVGRTSTLVDLGAGTGRFVIAAAREFGRIVAIDVSPEMLSVVRKRAAAAGLSNLNCVQAGFLSYQHAGPPVDAVYSRNALHHLPDFWKAVALDRISRILKPNGVLLLHDLIYDFQPSQADQVLGRWLDAAADDPTWGYTCQDFITHIRTEHSTFRWLLEPMLAAAGFQIVRADFRRSVYGAYTCVKP</sequence>
<comment type="caution">
    <text evidence="4">The sequence shown here is derived from an EMBL/GenBank/DDBJ whole genome shotgun (WGS) entry which is preliminary data.</text>
</comment>
<keyword evidence="1 4" id="KW-0489">Methyltransferase</keyword>
<dbReference type="Pfam" id="PF13649">
    <property type="entry name" value="Methyltransf_25"/>
    <property type="match status" value="1"/>
</dbReference>
<dbReference type="InterPro" id="IPR029063">
    <property type="entry name" value="SAM-dependent_MTases_sf"/>
</dbReference>
<dbReference type="PANTHER" id="PTHR43861">
    <property type="entry name" value="TRANS-ACONITATE 2-METHYLTRANSFERASE-RELATED"/>
    <property type="match status" value="1"/>
</dbReference>